<evidence type="ECO:0000313" key="1">
    <source>
        <dbReference type="EMBL" id="KMW12961.1"/>
    </source>
</evidence>
<dbReference type="PANTHER" id="PTHR36848">
    <property type="entry name" value="DNA-BINDING PROTEIN (PUTATIVE SECRETED PROTEIN)-RELATED"/>
    <property type="match status" value="1"/>
</dbReference>
<dbReference type="PANTHER" id="PTHR36848:SF2">
    <property type="entry name" value="SECRETED PROTEIN"/>
    <property type="match status" value="1"/>
</dbReference>
<evidence type="ECO:0008006" key="3">
    <source>
        <dbReference type="Google" id="ProtNLM"/>
    </source>
</evidence>
<evidence type="ECO:0000313" key="2">
    <source>
        <dbReference type="Proteomes" id="UP000037392"/>
    </source>
</evidence>
<dbReference type="Proteomes" id="UP000037392">
    <property type="component" value="Unassembled WGS sequence"/>
</dbReference>
<reference evidence="1 2" key="1">
    <citation type="submission" date="2011-04" db="EMBL/GenBank/DDBJ databases">
        <title>The Genome Sequence of Clostridium citroniae WAL-19142.</title>
        <authorList>
            <consortium name="The Broad Institute Genome Sequencing Platform"/>
            <person name="Earl A."/>
            <person name="Ward D."/>
            <person name="Feldgarden M."/>
            <person name="Gevers D."/>
            <person name="Warren Y.A."/>
            <person name="Tyrrell K.L."/>
            <person name="Citron D.M."/>
            <person name="Goldstein E.J."/>
            <person name="Daigneault M."/>
            <person name="Allen-Vercoe E."/>
            <person name="Young S.K."/>
            <person name="Zeng Q."/>
            <person name="Gargeya S."/>
            <person name="Fitzgerald M."/>
            <person name="Haas B."/>
            <person name="Abouelleil A."/>
            <person name="Alvarado L."/>
            <person name="Arachchi H.M."/>
            <person name="Berlin A."/>
            <person name="Brown A."/>
            <person name="Chapman S.B."/>
            <person name="Chen Z."/>
            <person name="Dunbar C."/>
            <person name="Freedman E."/>
            <person name="Gearin G."/>
            <person name="Gellesch M."/>
            <person name="Goldberg J."/>
            <person name="Griggs A."/>
            <person name="Gujja S."/>
            <person name="Heilman E.R."/>
            <person name="Heiman D."/>
            <person name="Howarth C."/>
            <person name="Larson L."/>
            <person name="Lui A."/>
            <person name="MacDonald P.J."/>
            <person name="Mehta T."/>
            <person name="Montmayeur A."/>
            <person name="Murphy C."/>
            <person name="Neiman D."/>
            <person name="Pearson M."/>
            <person name="Priest M."/>
            <person name="Roberts A."/>
            <person name="Saif S."/>
            <person name="Shea T."/>
            <person name="Shenoy N."/>
            <person name="Sisk P."/>
            <person name="Stolte C."/>
            <person name="Sykes S."/>
            <person name="White J."/>
            <person name="Yandava C."/>
            <person name="Wortman J."/>
            <person name="Nusbaum C."/>
            <person name="Birren B."/>
        </authorList>
    </citation>
    <scope>NUCLEOTIDE SEQUENCE [LARGE SCALE GENOMIC DNA]</scope>
    <source>
        <strain evidence="1 2">WAL-19142</strain>
    </source>
</reference>
<organism evidence="1 2">
    <name type="scientific">[Clostridium] citroniae WAL-19142</name>
    <dbReference type="NCBI Taxonomy" id="742734"/>
    <lineage>
        <taxon>Bacteria</taxon>
        <taxon>Bacillati</taxon>
        <taxon>Bacillota</taxon>
        <taxon>Clostridia</taxon>
        <taxon>Lachnospirales</taxon>
        <taxon>Lachnospiraceae</taxon>
        <taxon>Enterocloster</taxon>
    </lineage>
</organism>
<dbReference type="OrthoDB" id="9761519at2"/>
<dbReference type="RefSeq" id="WP_048931056.1">
    <property type="nucleotide sequence ID" value="NZ_KQ235885.1"/>
</dbReference>
<dbReference type="Pfam" id="PF17132">
    <property type="entry name" value="Glyco_hydro_106"/>
    <property type="match status" value="1"/>
</dbReference>
<comment type="caution">
    <text evidence="1">The sequence shown here is derived from an EMBL/GenBank/DDBJ whole genome shotgun (WGS) entry which is preliminary data.</text>
</comment>
<dbReference type="InterPro" id="IPR053161">
    <property type="entry name" value="Ulvan_degrading_GH"/>
</dbReference>
<name>A0A0J9BLH1_9FIRM</name>
<dbReference type="EMBL" id="ADLK01000047">
    <property type="protein sequence ID" value="KMW12961.1"/>
    <property type="molecule type" value="Genomic_DNA"/>
</dbReference>
<proteinExistence type="predicted"/>
<dbReference type="PATRIC" id="fig|742734.4.peg.5491"/>
<accession>A0A0J9BLH1</accession>
<protein>
    <recommendedName>
        <fullName evidence="3">Glycosyl hydrolases family 2 sugar binding domain-containing protein</fullName>
    </recommendedName>
</protein>
<dbReference type="GeneID" id="93164919"/>
<gene>
    <name evidence="1" type="ORF">HMPREF9470_05133</name>
</gene>
<dbReference type="AlphaFoldDB" id="A0A0J9BLH1"/>
<sequence>MGLETGYEDLRLGIQPFWFWNGGMETEEILRQIEEMHKQEIQGFIIHPRQGMDVPYLSELFMEKVEIAVQAAGERGMEVWLYDEYPYPSGVTAGQVLLDHPEYQCKKLEMRSCTAEGKERVVLDLPWGQVLSAMAYPSKEGKIEWKKGIGLLEYTGISYSQEIFQFSGLTDYNRKRYFTGGQKKQLQWEAPEGSWQIYVFTEVVMTGFKYFGTYVDTLNPNAVRAYLDTTHERYAKRLGRYFKTVIKGIFTDEITAFPPDRPWSTLLPDLIIKRTGIEILSYLPVLFGISMGDMTDRVLYAYWDTCTEAFTESYDRQVSRWCEDHGLLFIGEKPIMRSSSLRYMHCPGVDAGHQKAGVHPLIAPGKYRANAKFAASARHFYGGRAALCEAFHSIGWGMTLQDMKWTFDWLAVQGIQWFVIHAFYYTSNGLKKYDAPPSAFYQMPWWKDMKELSAYAGYITEPNRTLRRIVPLLLVDPVTSLWTAGKGQDEKKKQFGRLQELFLKYRLDYYVIDPGLLAAGEVCRDEEGVGIRINGERFSAVVLPYLDNLEDACFRKVEEFTEAGGITAAVGSLPEKQIQTLDPGPWMKEWLEMGRGNGFYVREGETLCRCLKERLGGYKLEAADGRGMEDVFSAEYGRADGRRVYFLVNAGPAERWISGNIVDGSLRLAPFGSGIFTADGNGMIRGGMGTEERTVELSLDGEWRLALKRPNVLRLGRWSLRAEGTGQKAPDVEPMPVVDQLEKGKMLIPVALKRQFGCPKELELSEDDYEYQTSFSVDDPSVLTEPVYLAMEPEAVRGSFRIWLNDRPLDEMFETKELWLPNNLAVECGKRLQMGENKLRLVVRCKENFDGLRCPLYLAGAFSVRIKGLGWGIGALKKSVPLKDPEAGGIPFYGGVAEYEKDIIMEGAAAGEPFTLAIRDSWLQDSVELWVNGVCLGTRAWSEYGWRIPGTLSTDGPVTVRLVIAGTLLGLNEGQRFCPKSHRYVNYQGEEEEIQAYEAVIYK</sequence>